<feature type="domain" description="Histidine kinase" evidence="9">
    <location>
        <begin position="328"/>
        <end position="540"/>
    </location>
</feature>
<feature type="transmembrane region" description="Helical" evidence="8">
    <location>
        <begin position="270"/>
        <end position="291"/>
    </location>
</feature>
<dbReference type="CDD" id="cd00082">
    <property type="entry name" value="HisKA"/>
    <property type="match status" value="1"/>
</dbReference>
<evidence type="ECO:0000256" key="1">
    <source>
        <dbReference type="ARBA" id="ARBA00000085"/>
    </source>
</evidence>
<dbReference type="Gene3D" id="3.30.565.10">
    <property type="entry name" value="Histidine kinase-like ATPase, C-terminal domain"/>
    <property type="match status" value="1"/>
</dbReference>
<keyword evidence="8" id="KW-1133">Transmembrane helix</keyword>
<keyword evidence="8" id="KW-0472">Membrane</keyword>
<dbReference type="Pfam" id="PF00072">
    <property type="entry name" value="Response_reg"/>
    <property type="match status" value="1"/>
</dbReference>
<dbReference type="SUPFAM" id="SSF55874">
    <property type="entry name" value="ATPase domain of HSP90 chaperone/DNA topoisomerase II/histidine kinase"/>
    <property type="match status" value="1"/>
</dbReference>
<dbReference type="Gene3D" id="3.40.50.2300">
    <property type="match status" value="1"/>
</dbReference>
<evidence type="ECO:0000256" key="3">
    <source>
        <dbReference type="ARBA" id="ARBA00022553"/>
    </source>
</evidence>
<evidence type="ECO:0000256" key="4">
    <source>
        <dbReference type="ARBA" id="ARBA00022679"/>
    </source>
</evidence>
<keyword evidence="4" id="KW-0808">Transferase</keyword>
<keyword evidence="3 6" id="KW-0597">Phosphoprotein</keyword>
<dbReference type="InterPro" id="IPR003661">
    <property type="entry name" value="HisK_dim/P_dom"/>
</dbReference>
<evidence type="ECO:0000256" key="7">
    <source>
        <dbReference type="SAM" id="MobiDB-lite"/>
    </source>
</evidence>
<accession>A0ABX1F208</accession>
<dbReference type="PANTHER" id="PTHR43047:SF72">
    <property type="entry name" value="OSMOSENSING HISTIDINE PROTEIN KINASE SLN1"/>
    <property type="match status" value="1"/>
</dbReference>
<dbReference type="EC" id="2.7.13.3" evidence="2"/>
<dbReference type="Pfam" id="PF00512">
    <property type="entry name" value="HisKA"/>
    <property type="match status" value="1"/>
</dbReference>
<evidence type="ECO:0000256" key="5">
    <source>
        <dbReference type="ARBA" id="ARBA00022777"/>
    </source>
</evidence>
<dbReference type="SUPFAM" id="SSF47384">
    <property type="entry name" value="Homodimeric domain of signal transducing histidine kinase"/>
    <property type="match status" value="1"/>
</dbReference>
<keyword evidence="8" id="KW-0812">Transmembrane</keyword>
<dbReference type="RefSeq" id="WP_168050928.1">
    <property type="nucleotide sequence ID" value="NZ_JAATJR010000005.1"/>
</dbReference>
<dbReference type="PROSITE" id="PS50109">
    <property type="entry name" value="HIS_KIN"/>
    <property type="match status" value="1"/>
</dbReference>
<dbReference type="Proteomes" id="UP000765160">
    <property type="component" value="Unassembled WGS sequence"/>
</dbReference>
<dbReference type="InterPro" id="IPR001789">
    <property type="entry name" value="Sig_transdc_resp-reg_receiver"/>
</dbReference>
<evidence type="ECO:0000313" key="11">
    <source>
        <dbReference type="EMBL" id="NKE46380.1"/>
    </source>
</evidence>
<dbReference type="InterPro" id="IPR011006">
    <property type="entry name" value="CheY-like_superfamily"/>
</dbReference>
<comment type="catalytic activity">
    <reaction evidence="1">
        <text>ATP + protein L-histidine = ADP + protein N-phospho-L-histidine.</text>
        <dbReference type="EC" id="2.7.13.3"/>
    </reaction>
</comment>
<dbReference type="EMBL" id="JAAVTX010000005">
    <property type="protein sequence ID" value="NKE46380.1"/>
    <property type="molecule type" value="Genomic_DNA"/>
</dbReference>
<comment type="caution">
    <text evidence="11">The sequence shown here is derived from an EMBL/GenBank/DDBJ whole genome shotgun (WGS) entry which is preliminary data.</text>
</comment>
<dbReference type="InterPro" id="IPR005467">
    <property type="entry name" value="His_kinase_dom"/>
</dbReference>
<dbReference type="CDD" id="cd17546">
    <property type="entry name" value="REC_hyHK_CKI1_RcsC-like"/>
    <property type="match status" value="1"/>
</dbReference>
<evidence type="ECO:0000256" key="6">
    <source>
        <dbReference type="PROSITE-ProRule" id="PRU00169"/>
    </source>
</evidence>
<dbReference type="PANTHER" id="PTHR43047">
    <property type="entry name" value="TWO-COMPONENT HISTIDINE PROTEIN KINASE"/>
    <property type="match status" value="1"/>
</dbReference>
<keyword evidence="12" id="KW-1185">Reference proteome</keyword>
<dbReference type="Gene3D" id="1.10.287.130">
    <property type="match status" value="1"/>
</dbReference>
<evidence type="ECO:0000259" key="9">
    <source>
        <dbReference type="PROSITE" id="PS50109"/>
    </source>
</evidence>
<dbReference type="InterPro" id="IPR036097">
    <property type="entry name" value="HisK_dim/P_sf"/>
</dbReference>
<feature type="modified residue" description="4-aspartylphosphate" evidence="6">
    <location>
        <position position="650"/>
    </location>
</feature>
<sequence>MYPFAAFPDPPRATDQRSGRAWRRLSLLSPFLALLPLALFGLLLLISVQAERRADRQDDLQRTATTLVAGLDSEMRAGLRALDALAGSQHLKSGDLAGFRQEAQRLLAREPHWFTIALTDGEKQLLNLRYPEGAALPPVEDLAAVGSVLRTGQSAPGGLMQGRISFRVPVRVDGAVRFALVATQEATTFAQMLDRAGLPPDWSALLLDGDGRLVARAATGRAEPEALRPAFGHSPAPVEVNGVFALAQPVGASRWSLVVAAPPSSLTRAAAWWLLAAFGAAAFVASLGVAARMALRDHGQEAQHQRRQQEALARAAEQDRRRSEMMLAVSQELRAPLSGLLDYCERLEQAELPAPARLLVERQRQAGQALLALVGDVLDFARLEDGGIELEDTDIEIAPLLEECIALMRPAAADKDLVLRLAIDPGLPRWIRGDPMRLREVTTKLLDNAIRAAPSGQVVLSARLTPRPERVEITVADEAPAIAEADMPRLFDPARDTGPEGVAPASALLAGRGSGLGLAICRRLVEAMGGAIGAESGSGKALAAQASGGQASGGQASAGQSSGVQASGSQFPGGQGRRFVFWVPFRPGASPGLTRAGTPLRILVAEDVAASRLLLTTVLERAGHAVTAASDGPAALAALHRASFDLAVLDLHMPSLGGLGVARAVRALPGDQSRLPLIALTADPAEQVEECCRAAGFDAVLRKPFETRRLLGLIDGLRARAVAP</sequence>
<feature type="compositionally biased region" description="Low complexity" evidence="7">
    <location>
        <begin position="548"/>
        <end position="570"/>
    </location>
</feature>
<dbReference type="SUPFAM" id="SSF52172">
    <property type="entry name" value="CheY-like"/>
    <property type="match status" value="1"/>
</dbReference>
<dbReference type="InterPro" id="IPR003594">
    <property type="entry name" value="HATPase_dom"/>
</dbReference>
<dbReference type="SMART" id="SM00448">
    <property type="entry name" value="REC"/>
    <property type="match status" value="1"/>
</dbReference>
<dbReference type="SMART" id="SM00388">
    <property type="entry name" value="HisKA"/>
    <property type="match status" value="1"/>
</dbReference>
<evidence type="ECO:0000313" key="12">
    <source>
        <dbReference type="Proteomes" id="UP000765160"/>
    </source>
</evidence>
<dbReference type="SMART" id="SM00387">
    <property type="entry name" value="HATPase_c"/>
    <property type="match status" value="1"/>
</dbReference>
<feature type="region of interest" description="Disordered" evidence="7">
    <location>
        <begin position="548"/>
        <end position="571"/>
    </location>
</feature>
<dbReference type="Pfam" id="PF02518">
    <property type="entry name" value="HATPase_c"/>
    <property type="match status" value="1"/>
</dbReference>
<dbReference type="InterPro" id="IPR004358">
    <property type="entry name" value="Sig_transdc_His_kin-like_C"/>
</dbReference>
<keyword evidence="5" id="KW-0418">Kinase</keyword>
<gene>
    <name evidence="11" type="ORF">HB662_16480</name>
</gene>
<evidence type="ECO:0000256" key="2">
    <source>
        <dbReference type="ARBA" id="ARBA00012438"/>
    </source>
</evidence>
<dbReference type="InterPro" id="IPR036890">
    <property type="entry name" value="HATPase_C_sf"/>
</dbReference>
<evidence type="ECO:0000256" key="8">
    <source>
        <dbReference type="SAM" id="Phobius"/>
    </source>
</evidence>
<protein>
    <recommendedName>
        <fullName evidence="2">histidine kinase</fullName>
        <ecNumber evidence="2">2.7.13.3</ecNumber>
    </recommendedName>
</protein>
<dbReference type="PROSITE" id="PS50110">
    <property type="entry name" value="RESPONSE_REGULATORY"/>
    <property type="match status" value="1"/>
</dbReference>
<evidence type="ECO:0000259" key="10">
    <source>
        <dbReference type="PROSITE" id="PS50110"/>
    </source>
</evidence>
<feature type="domain" description="Response regulatory" evidence="10">
    <location>
        <begin position="601"/>
        <end position="718"/>
    </location>
</feature>
<proteinExistence type="predicted"/>
<reference evidence="11 12" key="1">
    <citation type="submission" date="2020-03" db="EMBL/GenBank/DDBJ databases">
        <title>Roseomonas selenitidurans sp. nov. isolated from soil.</title>
        <authorList>
            <person name="Liu H."/>
        </authorList>
    </citation>
    <scope>NUCLEOTIDE SEQUENCE [LARGE SCALE GENOMIC DNA]</scope>
    <source>
        <strain evidence="11 12">JCM 15073</strain>
    </source>
</reference>
<name>A0ABX1F208_9PROT</name>
<dbReference type="PRINTS" id="PR00344">
    <property type="entry name" value="BCTRLSENSOR"/>
</dbReference>
<organism evidence="11 12">
    <name type="scientific">Falsiroseomonas frigidaquae</name>
    <dbReference type="NCBI Taxonomy" id="487318"/>
    <lineage>
        <taxon>Bacteria</taxon>
        <taxon>Pseudomonadati</taxon>
        <taxon>Pseudomonadota</taxon>
        <taxon>Alphaproteobacteria</taxon>
        <taxon>Acetobacterales</taxon>
        <taxon>Roseomonadaceae</taxon>
        <taxon>Falsiroseomonas</taxon>
    </lineage>
</organism>